<feature type="compositionally biased region" description="Basic and acidic residues" evidence="8">
    <location>
        <begin position="281"/>
        <end position="305"/>
    </location>
</feature>
<evidence type="ECO:0000256" key="5">
    <source>
        <dbReference type="ARBA" id="ARBA00023124"/>
    </source>
</evidence>
<dbReference type="OMA" id="SYNKGPQ"/>
<keyword evidence="10" id="KW-1185">Reference proteome</keyword>
<dbReference type="OrthoDB" id="2111841at2759"/>
<evidence type="ECO:0000256" key="4">
    <source>
        <dbReference type="ARBA" id="ARBA00022801"/>
    </source>
</evidence>
<name>A3LXJ8_PICST</name>
<evidence type="ECO:0008006" key="11">
    <source>
        <dbReference type="Google" id="ProtNLM"/>
    </source>
</evidence>
<dbReference type="AlphaFoldDB" id="A3LXJ8"/>
<dbReference type="InParanoid" id="A3LXJ8"/>
<evidence type="ECO:0000256" key="7">
    <source>
        <dbReference type="ARBA" id="ARBA00023239"/>
    </source>
</evidence>
<keyword evidence="3" id="KW-0227">DNA damage</keyword>
<dbReference type="Proteomes" id="UP000002258">
    <property type="component" value="Chromosome 6"/>
</dbReference>
<dbReference type="GO" id="GO:0016829">
    <property type="term" value="F:lyase activity"/>
    <property type="evidence" value="ECO:0007669"/>
    <property type="project" value="UniProtKB-KW"/>
</dbReference>
<dbReference type="InterPro" id="IPR003738">
    <property type="entry name" value="SRAP"/>
</dbReference>
<dbReference type="Gene3D" id="3.90.1680.10">
    <property type="entry name" value="SOS response associated peptidase-like"/>
    <property type="match status" value="1"/>
</dbReference>
<organism evidence="9 10">
    <name type="scientific">Scheffersomyces stipitis (strain ATCC 58785 / CBS 6054 / NBRC 10063 / NRRL Y-11545)</name>
    <name type="common">Yeast</name>
    <name type="synonym">Pichia stipitis</name>
    <dbReference type="NCBI Taxonomy" id="322104"/>
    <lineage>
        <taxon>Eukaryota</taxon>
        <taxon>Fungi</taxon>
        <taxon>Dikarya</taxon>
        <taxon>Ascomycota</taxon>
        <taxon>Saccharomycotina</taxon>
        <taxon>Pichiomycetes</taxon>
        <taxon>Debaryomycetaceae</taxon>
        <taxon>Scheffersomyces</taxon>
    </lineage>
</organism>
<dbReference type="EMBL" id="CP000500">
    <property type="protein sequence ID" value="ABN67472.2"/>
    <property type="molecule type" value="Genomic_DNA"/>
</dbReference>
<keyword evidence="5" id="KW-0190">Covalent protein-DNA linkage</keyword>
<dbReference type="GO" id="GO:0006508">
    <property type="term" value="P:proteolysis"/>
    <property type="evidence" value="ECO:0007669"/>
    <property type="project" value="UniProtKB-KW"/>
</dbReference>
<dbReference type="eggNOG" id="KOG2618">
    <property type="taxonomic scope" value="Eukaryota"/>
</dbReference>
<keyword evidence="2" id="KW-0645">Protease</keyword>
<dbReference type="RefSeq" id="XP_001385501.2">
    <property type="nucleotide sequence ID" value="XM_001385464.1"/>
</dbReference>
<dbReference type="SUPFAM" id="SSF143081">
    <property type="entry name" value="BB1717-like"/>
    <property type="match status" value="1"/>
</dbReference>
<keyword evidence="7" id="KW-0456">Lyase</keyword>
<sequence length="305" mass="35222">IRVQFDVSRVHNWYPSYNIAPTNAALMIYMVNTSDADYRYVLEPSKFGMIPYWAKPTDPEPTKNGVAYSREIQKHQSKYFNCRKETLAQSKSVWSSSRKNKRCVVPIQGYFEWLKSKTDKVPHYVHSKSSSIIYLAGLYSHNTNYTENTNVNGEYLSSFAIVTGAATKTDEYDISWLHSRKPIMLVPGSQEWFDWLDPNKTWNENLLDTSLNVEHNKAYKDIEGYPVSKEVGNPSNKSDNIIKREEKKPQKSITSFFSPTKRIKKEETQSEENSPAKKKIKTESNDTSRTKVKTDSSETIVKEEQ</sequence>
<evidence type="ECO:0000313" key="10">
    <source>
        <dbReference type="Proteomes" id="UP000002258"/>
    </source>
</evidence>
<evidence type="ECO:0000256" key="8">
    <source>
        <dbReference type="SAM" id="MobiDB-lite"/>
    </source>
</evidence>
<feature type="compositionally biased region" description="Basic and acidic residues" evidence="8">
    <location>
        <begin position="240"/>
        <end position="249"/>
    </location>
</feature>
<feature type="non-terminal residue" evidence="9">
    <location>
        <position position="1"/>
    </location>
</feature>
<proteinExistence type="inferred from homology"/>
<dbReference type="GO" id="GO:0106300">
    <property type="term" value="P:protein-DNA covalent cross-linking repair"/>
    <property type="evidence" value="ECO:0007669"/>
    <property type="project" value="InterPro"/>
</dbReference>
<reference evidence="9 10" key="1">
    <citation type="journal article" date="2007" name="Nat. Biotechnol.">
        <title>Genome sequence of the lignocellulose-bioconverting and xylose-fermenting yeast Pichia stipitis.</title>
        <authorList>
            <person name="Jeffries T.W."/>
            <person name="Grigoriev I.V."/>
            <person name="Grimwood J."/>
            <person name="Laplaza J.M."/>
            <person name="Aerts A."/>
            <person name="Salamov A."/>
            <person name="Schmutz J."/>
            <person name="Lindquist E."/>
            <person name="Dehal P."/>
            <person name="Shapiro H."/>
            <person name="Jin Y.S."/>
            <person name="Passoth V."/>
            <person name="Richardson P.M."/>
        </authorList>
    </citation>
    <scope>NUCLEOTIDE SEQUENCE [LARGE SCALE GENOMIC DNA]</scope>
    <source>
        <strain evidence="10">ATCC 58785 / CBS 6054 / NBRC 10063 / NRRL Y-11545</strain>
    </source>
</reference>
<protein>
    <recommendedName>
        <fullName evidence="11">DUF159-domain-containing protein</fullName>
    </recommendedName>
</protein>
<evidence type="ECO:0000256" key="2">
    <source>
        <dbReference type="ARBA" id="ARBA00022670"/>
    </source>
</evidence>
<dbReference type="GeneID" id="4840350"/>
<keyword evidence="6" id="KW-0238">DNA-binding</keyword>
<dbReference type="GO" id="GO:0003697">
    <property type="term" value="F:single-stranded DNA binding"/>
    <property type="evidence" value="ECO:0007669"/>
    <property type="project" value="InterPro"/>
</dbReference>
<dbReference type="FunCoup" id="A3LXJ8">
    <property type="interactions" value="628"/>
</dbReference>
<dbReference type="PANTHER" id="PTHR13604">
    <property type="entry name" value="DC12-RELATED"/>
    <property type="match status" value="1"/>
</dbReference>
<gene>
    <name evidence="9" type="ORF">PICST_48297</name>
</gene>
<comment type="similarity">
    <text evidence="1">Belongs to the SOS response-associated peptidase family.</text>
</comment>
<keyword evidence="4" id="KW-0378">Hydrolase</keyword>
<accession>A3LXJ8</accession>
<evidence type="ECO:0000256" key="1">
    <source>
        <dbReference type="ARBA" id="ARBA00008136"/>
    </source>
</evidence>
<dbReference type="InterPro" id="IPR036590">
    <property type="entry name" value="SRAP-like"/>
</dbReference>
<dbReference type="HOGENOM" id="CLU_035990_0_0_1"/>
<evidence type="ECO:0000256" key="3">
    <source>
        <dbReference type="ARBA" id="ARBA00022763"/>
    </source>
</evidence>
<feature type="region of interest" description="Disordered" evidence="8">
    <location>
        <begin position="228"/>
        <end position="305"/>
    </location>
</feature>
<evidence type="ECO:0000313" key="9">
    <source>
        <dbReference type="EMBL" id="ABN67472.2"/>
    </source>
</evidence>
<dbReference type="Pfam" id="PF02586">
    <property type="entry name" value="SRAP"/>
    <property type="match status" value="1"/>
</dbReference>
<evidence type="ECO:0000256" key="6">
    <source>
        <dbReference type="ARBA" id="ARBA00023125"/>
    </source>
</evidence>
<dbReference type="PANTHER" id="PTHR13604:SF0">
    <property type="entry name" value="ABASIC SITE PROCESSING PROTEIN HMCES"/>
    <property type="match status" value="1"/>
</dbReference>
<dbReference type="KEGG" id="pic:PICST_48297"/>
<dbReference type="GO" id="GO:0008233">
    <property type="term" value="F:peptidase activity"/>
    <property type="evidence" value="ECO:0007669"/>
    <property type="project" value="UniProtKB-KW"/>
</dbReference>